<evidence type="ECO:0000313" key="1">
    <source>
        <dbReference type="EMBL" id="VEL08938.1"/>
    </source>
</evidence>
<comment type="caution">
    <text evidence="1">The sequence shown here is derived from an EMBL/GenBank/DDBJ whole genome shotgun (WGS) entry which is preliminary data.</text>
</comment>
<accession>A0A448WD68</accession>
<organism evidence="1 2">
    <name type="scientific">Protopolystoma xenopodis</name>
    <dbReference type="NCBI Taxonomy" id="117903"/>
    <lineage>
        <taxon>Eukaryota</taxon>
        <taxon>Metazoa</taxon>
        <taxon>Spiralia</taxon>
        <taxon>Lophotrochozoa</taxon>
        <taxon>Platyhelminthes</taxon>
        <taxon>Monogenea</taxon>
        <taxon>Polyopisthocotylea</taxon>
        <taxon>Polystomatidea</taxon>
        <taxon>Polystomatidae</taxon>
        <taxon>Protopolystoma</taxon>
    </lineage>
</organism>
<dbReference type="EMBL" id="CAAALY010005110">
    <property type="protein sequence ID" value="VEL08938.1"/>
    <property type="molecule type" value="Genomic_DNA"/>
</dbReference>
<sequence length="164" mass="18873">MKTKDRKQNDSSAFTHHLAHLSAQTQQYQSPGFLQRQHLQLREDLPQHPHVTVTCKLFYTVVLRRPDEAFASLGARLLPPIYPRQILSRQQRYRIEALSNQTKPRVPGYLAADRGILERKVSLDGLTQSFGLDKADKSLHNVHGTRQIDGNWLKRLKHPIICHA</sequence>
<dbReference type="Proteomes" id="UP000784294">
    <property type="component" value="Unassembled WGS sequence"/>
</dbReference>
<protein>
    <submittedName>
        <fullName evidence="1">Uncharacterized protein</fullName>
    </submittedName>
</protein>
<keyword evidence="2" id="KW-1185">Reference proteome</keyword>
<reference evidence="1" key="1">
    <citation type="submission" date="2018-11" db="EMBL/GenBank/DDBJ databases">
        <authorList>
            <consortium name="Pathogen Informatics"/>
        </authorList>
    </citation>
    <scope>NUCLEOTIDE SEQUENCE</scope>
</reference>
<name>A0A448WD68_9PLAT</name>
<proteinExistence type="predicted"/>
<dbReference type="AlphaFoldDB" id="A0A448WD68"/>
<gene>
    <name evidence="1" type="ORF">PXEA_LOCUS2378</name>
</gene>
<evidence type="ECO:0000313" key="2">
    <source>
        <dbReference type="Proteomes" id="UP000784294"/>
    </source>
</evidence>